<comment type="caution">
    <text evidence="1">The sequence shown here is derived from an EMBL/GenBank/DDBJ whole genome shotgun (WGS) entry which is preliminary data.</text>
</comment>
<dbReference type="SUPFAM" id="SSF48239">
    <property type="entry name" value="Terpenoid cyclases/Protein prenyltransferases"/>
    <property type="match status" value="1"/>
</dbReference>
<dbReference type="RefSeq" id="WP_200354688.1">
    <property type="nucleotide sequence ID" value="NZ_JAENIL010000009.1"/>
</dbReference>
<evidence type="ECO:0000313" key="2">
    <source>
        <dbReference type="Proteomes" id="UP000617628"/>
    </source>
</evidence>
<name>A0A934VKA8_9BACT</name>
<dbReference type="Gene3D" id="1.50.10.20">
    <property type="match status" value="2"/>
</dbReference>
<keyword evidence="2" id="KW-1185">Reference proteome</keyword>
<dbReference type="AlphaFoldDB" id="A0A934VKA8"/>
<reference evidence="1" key="1">
    <citation type="submission" date="2021-01" db="EMBL/GenBank/DDBJ databases">
        <title>Modified the classification status of verrucomicrobia.</title>
        <authorList>
            <person name="Feng X."/>
        </authorList>
    </citation>
    <scope>NUCLEOTIDE SEQUENCE</scope>
    <source>
        <strain evidence="1">KCTC 13126</strain>
    </source>
</reference>
<dbReference type="Proteomes" id="UP000617628">
    <property type="component" value="Unassembled WGS sequence"/>
</dbReference>
<accession>A0A934VKA8</accession>
<dbReference type="InterPro" id="IPR008930">
    <property type="entry name" value="Terpenoid_cyclase/PrenylTrfase"/>
</dbReference>
<proteinExistence type="predicted"/>
<evidence type="ECO:0000313" key="1">
    <source>
        <dbReference type="EMBL" id="MBK1876471.1"/>
    </source>
</evidence>
<dbReference type="CDD" id="cd00688">
    <property type="entry name" value="ISOPREN_C2_like"/>
    <property type="match status" value="1"/>
</dbReference>
<gene>
    <name evidence="1" type="ORF">JIN87_06290</name>
</gene>
<protein>
    <submittedName>
        <fullName evidence="1">Terpene cyclase/mutase family protein</fullName>
    </submittedName>
</protein>
<organism evidence="1 2">
    <name type="scientific">Pelagicoccus mobilis</name>
    <dbReference type="NCBI Taxonomy" id="415221"/>
    <lineage>
        <taxon>Bacteria</taxon>
        <taxon>Pseudomonadati</taxon>
        <taxon>Verrucomicrobiota</taxon>
        <taxon>Opitutia</taxon>
        <taxon>Puniceicoccales</taxon>
        <taxon>Pelagicoccaceae</taxon>
        <taxon>Pelagicoccus</taxon>
    </lineage>
</organism>
<sequence>MTCSLYLIRTYFVAIGVFLLASQSWLSASETKTSSAPQIVTHSARKPDVSLRNEIDIAINRCLTLLERNQEPSGYWSTSDYPALTALILKAFVESPTDNERWRNSPAVGKALDFIRSNVQEDGGIYSKGLYSYNTAISLMALKSLEDDSLESIMLDARIYLAKQQQLDEWDDNDAVWGGIGYGNSYEHSDLSNTSLAIQALHETRELIGPEQIGIDIDWDAAIRFVENCQNLPEENGQLWASGDPENYGGFVYYPGNSKAGSQNFSNGQVAQRSYGSMSYAGLMSYMYAQLKKDDPRVATAVAWLERNFTLEENPGMGLEGLYYYYYTMAKALDAYGADYLHTEDGQKIDWRKELAETLLSKQRGLGFWQNDNSRWMESDPYIVSAYTILALEILYPKI</sequence>
<dbReference type="EMBL" id="JAENIL010000009">
    <property type="protein sequence ID" value="MBK1876471.1"/>
    <property type="molecule type" value="Genomic_DNA"/>
</dbReference>